<dbReference type="Pfam" id="PF07883">
    <property type="entry name" value="Cupin_2"/>
    <property type="match status" value="1"/>
</dbReference>
<dbReference type="InterPro" id="IPR014710">
    <property type="entry name" value="RmlC-like_jellyroll"/>
</dbReference>
<organism evidence="2 3">
    <name type="scientific">Ignicoccus pacificus DSM 13166</name>
    <dbReference type="NCBI Taxonomy" id="940294"/>
    <lineage>
        <taxon>Archaea</taxon>
        <taxon>Thermoproteota</taxon>
        <taxon>Thermoprotei</taxon>
        <taxon>Desulfurococcales</taxon>
        <taxon>Desulfurococcaceae</taxon>
        <taxon>Ignicoccus</taxon>
    </lineage>
</organism>
<reference evidence="2" key="1">
    <citation type="submission" date="2013-11" db="EMBL/GenBank/DDBJ databases">
        <title>Comparative genomics of Ignicoccus.</title>
        <authorList>
            <person name="Podar M."/>
        </authorList>
    </citation>
    <scope>NUCLEOTIDE SEQUENCE</scope>
    <source>
        <strain evidence="2">DSM 13166</strain>
    </source>
</reference>
<keyword evidence="3" id="KW-1185">Reference proteome</keyword>
<evidence type="ECO:0000259" key="1">
    <source>
        <dbReference type="Pfam" id="PF07883"/>
    </source>
</evidence>
<protein>
    <submittedName>
        <fullName evidence="2">Carbohydrate-binding protein</fullName>
    </submittedName>
</protein>
<dbReference type="KEGG" id="ipc:IPA_05905"/>
<dbReference type="Gene3D" id="2.60.120.10">
    <property type="entry name" value="Jelly Rolls"/>
    <property type="match status" value="1"/>
</dbReference>
<sequence length="119" mass="13814">MGLVCEEKIKSWESVEAKEVPSDKATKTTIRWIFGPNEVPNFYMRVFEVEPGGEIFEHSHPWEHEIFVLKGEALIRINGKEYKVKEGDAIYIPPCSKHYYKNIGNETLRFLCLIPKEGK</sequence>
<evidence type="ECO:0000313" key="3">
    <source>
        <dbReference type="Proteomes" id="UP001063698"/>
    </source>
</evidence>
<dbReference type="CDD" id="cd02222">
    <property type="entry name" value="cupin_TM1459-like"/>
    <property type="match status" value="1"/>
</dbReference>
<dbReference type="InterPro" id="IPR011051">
    <property type="entry name" value="RmlC_Cupin_sf"/>
</dbReference>
<dbReference type="SUPFAM" id="SSF51182">
    <property type="entry name" value="RmlC-like cupins"/>
    <property type="match status" value="1"/>
</dbReference>
<name>A0A977KAS1_9CREN</name>
<evidence type="ECO:0000313" key="2">
    <source>
        <dbReference type="EMBL" id="UXD21613.1"/>
    </source>
</evidence>
<dbReference type="PANTHER" id="PTHR37694:SF1">
    <property type="entry name" value="SLR8022 PROTEIN"/>
    <property type="match status" value="1"/>
</dbReference>
<feature type="domain" description="Cupin type-2" evidence="1">
    <location>
        <begin position="46"/>
        <end position="113"/>
    </location>
</feature>
<dbReference type="PANTHER" id="PTHR37694">
    <property type="entry name" value="SLR8022 PROTEIN"/>
    <property type="match status" value="1"/>
</dbReference>
<dbReference type="AlphaFoldDB" id="A0A977KAS1"/>
<proteinExistence type="predicted"/>
<dbReference type="InterPro" id="IPR013096">
    <property type="entry name" value="Cupin_2"/>
</dbReference>
<gene>
    <name evidence="2" type="ORF">IPA_05905</name>
</gene>
<dbReference type="Proteomes" id="UP001063698">
    <property type="component" value="Chromosome"/>
</dbReference>
<accession>A0A977KAS1</accession>
<dbReference type="EMBL" id="CP006868">
    <property type="protein sequence ID" value="UXD21613.1"/>
    <property type="molecule type" value="Genomic_DNA"/>
</dbReference>